<keyword evidence="2" id="KW-1185">Reference proteome</keyword>
<dbReference type="Proteomes" id="UP000053875">
    <property type="component" value="Unassembled WGS sequence"/>
</dbReference>
<sequence>VLRPKHKLAKTNQKACRFPSINATFPLLGSGSLN</sequence>
<name>A0A093GTV1_DRYPU</name>
<organism evidence="1 2">
    <name type="scientific">Dryobates pubescens</name>
    <name type="common">Downy woodpecker</name>
    <name type="synonym">Picoides pubescens</name>
    <dbReference type="NCBI Taxonomy" id="118200"/>
    <lineage>
        <taxon>Eukaryota</taxon>
        <taxon>Metazoa</taxon>
        <taxon>Chordata</taxon>
        <taxon>Craniata</taxon>
        <taxon>Vertebrata</taxon>
        <taxon>Euteleostomi</taxon>
        <taxon>Archelosauria</taxon>
        <taxon>Archosauria</taxon>
        <taxon>Dinosauria</taxon>
        <taxon>Saurischia</taxon>
        <taxon>Theropoda</taxon>
        <taxon>Coelurosauria</taxon>
        <taxon>Aves</taxon>
        <taxon>Neognathae</taxon>
        <taxon>Neoaves</taxon>
        <taxon>Telluraves</taxon>
        <taxon>Coraciimorphae</taxon>
        <taxon>Piciformes</taxon>
        <taxon>Picidae</taxon>
        <taxon>Dryobates</taxon>
    </lineage>
</organism>
<evidence type="ECO:0000313" key="2">
    <source>
        <dbReference type="Proteomes" id="UP000053875"/>
    </source>
</evidence>
<feature type="non-terminal residue" evidence="1">
    <location>
        <position position="1"/>
    </location>
</feature>
<evidence type="ECO:0000313" key="1">
    <source>
        <dbReference type="EMBL" id="KFV72796.1"/>
    </source>
</evidence>
<dbReference type="EMBL" id="KL217011">
    <property type="protein sequence ID" value="KFV72796.1"/>
    <property type="molecule type" value="Genomic_DNA"/>
</dbReference>
<protein>
    <submittedName>
        <fullName evidence="1">Uncharacterized protein</fullName>
    </submittedName>
</protein>
<feature type="non-terminal residue" evidence="1">
    <location>
        <position position="34"/>
    </location>
</feature>
<proteinExistence type="predicted"/>
<gene>
    <name evidence="1" type="ORF">N307_11473</name>
</gene>
<reference evidence="1 2" key="1">
    <citation type="submission" date="2014-04" db="EMBL/GenBank/DDBJ databases">
        <title>Genome evolution of avian class.</title>
        <authorList>
            <person name="Zhang G."/>
            <person name="Li C."/>
        </authorList>
    </citation>
    <scope>NUCLEOTIDE SEQUENCE [LARGE SCALE GENOMIC DNA]</scope>
    <source>
        <strain evidence="1">BGI_N307</strain>
    </source>
</reference>
<accession>A0A093GTV1</accession>
<dbReference type="AlphaFoldDB" id="A0A093GTV1"/>